<dbReference type="Proteomes" id="UP000187425">
    <property type="component" value="Unassembled WGS sequence"/>
</dbReference>
<dbReference type="EMBL" id="MPTW01000004">
    <property type="protein sequence ID" value="OME71507.1"/>
    <property type="molecule type" value="Genomic_DNA"/>
</dbReference>
<evidence type="ECO:0000313" key="2">
    <source>
        <dbReference type="Proteomes" id="UP000187425"/>
    </source>
</evidence>
<name>A0A1R0ZJT7_9BACL</name>
<sequence>MLGAIFEGGGTFSSKGILTNVYVTVKVLYVTTYQGDNYRFREYLIDFDIDEKMQEIDNLLTN</sequence>
<proteinExistence type="predicted"/>
<comment type="caution">
    <text evidence="1">The sequence shown here is derived from an EMBL/GenBank/DDBJ whole genome shotgun (WGS) entry which is preliminary data.</text>
</comment>
<gene>
    <name evidence="1" type="ORF">BSK65_10730</name>
</gene>
<protein>
    <submittedName>
        <fullName evidence="1">Uncharacterized protein</fullName>
    </submittedName>
</protein>
<reference evidence="1 2" key="1">
    <citation type="submission" date="2016-11" db="EMBL/GenBank/DDBJ databases">
        <title>Paenibacillus species isolates.</title>
        <authorList>
            <person name="Beno S.M."/>
        </authorList>
    </citation>
    <scope>NUCLEOTIDE SEQUENCE [LARGE SCALE GENOMIC DNA]</scope>
    <source>
        <strain evidence="1 2">FSL H7-0443</strain>
    </source>
</reference>
<organism evidence="1 2">
    <name type="scientific">Paenibacillus odorifer</name>
    <dbReference type="NCBI Taxonomy" id="189426"/>
    <lineage>
        <taxon>Bacteria</taxon>
        <taxon>Bacillati</taxon>
        <taxon>Bacillota</taxon>
        <taxon>Bacilli</taxon>
        <taxon>Bacillales</taxon>
        <taxon>Paenibacillaceae</taxon>
        <taxon>Paenibacillus</taxon>
    </lineage>
</organism>
<dbReference type="RefSeq" id="WP_076284412.1">
    <property type="nucleotide sequence ID" value="NZ_MPTW01000004.1"/>
</dbReference>
<evidence type="ECO:0000313" key="1">
    <source>
        <dbReference type="EMBL" id="OME71507.1"/>
    </source>
</evidence>
<dbReference type="AlphaFoldDB" id="A0A1R0ZJT7"/>
<accession>A0A1R0ZJT7</accession>